<dbReference type="RefSeq" id="XP_020061772.1">
    <property type="nucleotide sequence ID" value="XM_020211310.1"/>
</dbReference>
<comment type="subcellular location">
    <subcellularLocation>
        <location evidence="1">Nucleus</location>
    </subcellularLocation>
</comment>
<dbReference type="PANTHER" id="PTHR21964">
    <property type="entry name" value="BREAST CANCER METASTASIS-SUPPRESSOR 1"/>
    <property type="match status" value="1"/>
</dbReference>
<feature type="compositionally biased region" description="Basic and acidic residues" evidence="6">
    <location>
        <begin position="223"/>
        <end position="232"/>
    </location>
</feature>
<evidence type="ECO:0000256" key="6">
    <source>
        <dbReference type="SAM" id="MobiDB-lite"/>
    </source>
</evidence>
<dbReference type="OrthoDB" id="20886at2759"/>
<feature type="compositionally biased region" description="Basic and acidic residues" evidence="6">
    <location>
        <begin position="240"/>
        <end position="257"/>
    </location>
</feature>
<dbReference type="Pfam" id="PF08598">
    <property type="entry name" value="Sds3"/>
    <property type="match status" value="1"/>
</dbReference>
<gene>
    <name evidence="7" type="ORF">CANTADRAFT_8545</name>
</gene>
<keyword evidence="5" id="KW-0539">Nucleus</keyword>
<keyword evidence="2" id="KW-0678">Repressor</keyword>
<keyword evidence="8" id="KW-1185">Reference proteome</keyword>
<evidence type="ECO:0000313" key="7">
    <source>
        <dbReference type="EMBL" id="ODV76650.1"/>
    </source>
</evidence>
<dbReference type="AlphaFoldDB" id="A0A1E4SAV0"/>
<dbReference type="Proteomes" id="UP000094285">
    <property type="component" value="Unassembled WGS sequence"/>
</dbReference>
<feature type="compositionally biased region" description="Acidic residues" evidence="6">
    <location>
        <begin position="317"/>
        <end position="344"/>
    </location>
</feature>
<keyword evidence="3" id="KW-0805">Transcription regulation</keyword>
<dbReference type="STRING" id="984487.A0A1E4SAV0"/>
<dbReference type="InterPro" id="IPR013907">
    <property type="entry name" value="Sds3"/>
</dbReference>
<name>A0A1E4SAV0_9ASCO</name>
<feature type="compositionally biased region" description="Acidic residues" evidence="6">
    <location>
        <begin position="272"/>
        <end position="302"/>
    </location>
</feature>
<evidence type="ECO:0000256" key="5">
    <source>
        <dbReference type="ARBA" id="ARBA00023242"/>
    </source>
</evidence>
<dbReference type="GeneID" id="30985446"/>
<feature type="compositionally biased region" description="Polar residues" evidence="6">
    <location>
        <begin position="66"/>
        <end position="79"/>
    </location>
</feature>
<sequence>MVSEHKPDPTPNSPIHSLKETPTTELHNGTDADAEEADGPRTKESPLTDIATSPPPFDFLRDRSSRMGSSTGDLATDNQKSSKDSYESSELSDLADDDSEAETDKMDFLDENDDEQSSQPVSDLLALSKLTELARMKDVDSDFEDDTERVGGILSDKEDKERQSPLDPESNHQTPPKTEPETESTIESSKRGIEDSIEPEPKKHKKNESVTPEPATLDTNKNSAEDTETKNEDLDDSTNEVEKSDSNHDDEPKDVKPDLTNGNKIAHSDAEAAADAEEEDHEGEDQEREDEEEVEDDDNDDEPTAKAPAKKRGFSETNDEGEIEEEEEGDDEENNEEAQEDSDVDDQHLNEQRKLAIEELIAIEGLFAELRDKLYQDKLSLLERELQLCLEGSHPELSKIYYKVNGFYQESLKLANFNLAYNLKCIDKETIATRTSIHQDFLKNLMDTKNDMITETTSLWYKVNRERNQLDQLVPDYNFAAVPLIPNVTVAGPPEEAHNGTINGYEHVSEYQPLTKKTIKHNTLVELVQQHNNRNHQLGVLNGLVQFHGFPSAINTSLVATPEISSAELLLKRATDEEILEDLKDMGIPI</sequence>
<evidence type="ECO:0000256" key="3">
    <source>
        <dbReference type="ARBA" id="ARBA00023015"/>
    </source>
</evidence>
<dbReference type="EMBL" id="KV453918">
    <property type="protein sequence ID" value="ODV76650.1"/>
    <property type="molecule type" value="Genomic_DNA"/>
</dbReference>
<evidence type="ECO:0000256" key="2">
    <source>
        <dbReference type="ARBA" id="ARBA00022491"/>
    </source>
</evidence>
<evidence type="ECO:0000256" key="1">
    <source>
        <dbReference type="ARBA" id="ARBA00004123"/>
    </source>
</evidence>
<feature type="compositionally biased region" description="Basic and acidic residues" evidence="6">
    <location>
        <begin position="155"/>
        <end position="164"/>
    </location>
</feature>
<evidence type="ECO:0008006" key="9">
    <source>
        <dbReference type="Google" id="ProtNLM"/>
    </source>
</evidence>
<accession>A0A1E4SAV0</accession>
<dbReference type="GO" id="GO:0010468">
    <property type="term" value="P:regulation of gene expression"/>
    <property type="evidence" value="ECO:0007669"/>
    <property type="project" value="UniProtKB-ARBA"/>
</dbReference>
<dbReference type="SMART" id="SM01401">
    <property type="entry name" value="Sds3"/>
    <property type="match status" value="1"/>
</dbReference>
<organism evidence="7 8">
    <name type="scientific">Suhomyces tanzawaensis NRRL Y-17324</name>
    <dbReference type="NCBI Taxonomy" id="984487"/>
    <lineage>
        <taxon>Eukaryota</taxon>
        <taxon>Fungi</taxon>
        <taxon>Dikarya</taxon>
        <taxon>Ascomycota</taxon>
        <taxon>Saccharomycotina</taxon>
        <taxon>Pichiomycetes</taxon>
        <taxon>Debaryomycetaceae</taxon>
        <taxon>Suhomyces</taxon>
    </lineage>
</organism>
<reference evidence="8" key="1">
    <citation type="submission" date="2016-05" db="EMBL/GenBank/DDBJ databases">
        <title>Comparative genomics of biotechnologically important yeasts.</title>
        <authorList>
            <consortium name="DOE Joint Genome Institute"/>
            <person name="Riley R."/>
            <person name="Haridas S."/>
            <person name="Wolfe K.H."/>
            <person name="Lopes M.R."/>
            <person name="Hittinger C.T."/>
            <person name="Goker M."/>
            <person name="Salamov A."/>
            <person name="Wisecaver J."/>
            <person name="Long T.M."/>
            <person name="Aerts A.L."/>
            <person name="Barry K."/>
            <person name="Choi C."/>
            <person name="Clum A."/>
            <person name="Coughlan A.Y."/>
            <person name="Deshpande S."/>
            <person name="Douglass A.P."/>
            <person name="Hanson S.J."/>
            <person name="Klenk H.-P."/>
            <person name="Labutti K."/>
            <person name="Lapidus A."/>
            <person name="Lindquist E."/>
            <person name="Lipzen A."/>
            <person name="Meier-Kolthoff J.P."/>
            <person name="Ohm R.A."/>
            <person name="Otillar R.P."/>
            <person name="Pangilinan J."/>
            <person name="Peng Y."/>
            <person name="Rokas A."/>
            <person name="Rosa C.A."/>
            <person name="Scheuner C."/>
            <person name="Sibirny A.A."/>
            <person name="Slot J.C."/>
            <person name="Stielow J.B."/>
            <person name="Sun H."/>
            <person name="Kurtzman C.P."/>
            <person name="Blackwell M."/>
            <person name="Grigoriev I.V."/>
            <person name="Jeffries T.W."/>
        </authorList>
    </citation>
    <scope>NUCLEOTIDE SEQUENCE [LARGE SCALE GENOMIC DNA]</scope>
    <source>
        <strain evidence="8">NRRL Y-17324</strain>
    </source>
</reference>
<feature type="region of interest" description="Disordered" evidence="6">
    <location>
        <begin position="1"/>
        <end position="347"/>
    </location>
</feature>
<proteinExistence type="predicted"/>
<keyword evidence="4" id="KW-0804">Transcription</keyword>
<evidence type="ECO:0000256" key="4">
    <source>
        <dbReference type="ARBA" id="ARBA00023163"/>
    </source>
</evidence>
<protein>
    <recommendedName>
        <fullName evidence="9">Transcriptional regulatory protein DEP1</fullName>
    </recommendedName>
</protein>
<dbReference type="GO" id="GO:0005654">
    <property type="term" value="C:nucleoplasm"/>
    <property type="evidence" value="ECO:0007669"/>
    <property type="project" value="UniProtKB-ARBA"/>
</dbReference>
<evidence type="ECO:0000313" key="8">
    <source>
        <dbReference type="Proteomes" id="UP000094285"/>
    </source>
</evidence>